<dbReference type="Pfam" id="PF10336">
    <property type="entry name" value="DUF2420"/>
    <property type="match status" value="1"/>
</dbReference>
<accession>A0A6A6C954</accession>
<dbReference type="InterPro" id="IPR018822">
    <property type="entry name" value="UPF0646"/>
</dbReference>
<gene>
    <name evidence="2" type="ORF">M409DRAFT_27558</name>
</gene>
<evidence type="ECO:0000256" key="1">
    <source>
        <dbReference type="SAM" id="MobiDB-lite"/>
    </source>
</evidence>
<dbReference type="Proteomes" id="UP000799537">
    <property type="component" value="Unassembled WGS sequence"/>
</dbReference>
<feature type="region of interest" description="Disordered" evidence="1">
    <location>
        <begin position="233"/>
        <end position="280"/>
    </location>
</feature>
<sequence length="800" mass="87388">MTSAFTSLAAPALEDTMEVSSSPAAGDMFDADIEIDYDDYPGAAHLTDDERMLEDGDPTRPPTATDEMMDDEDHTTTLVEEVMQDDIPVDQTAQPEPNDEELIDYDDDSYLDVGQPFFDDTTLQNTETGFSAPTEAAPAPTTSHEDVTKQQELLTEPHANVKEQNVAPGENAEPAAVEVPVTEEHSHDTGAESNANVEPTASSTAPHESGEALAAVDDAAIDGSHELLYEGEATAAEPEKSDDTTTSLKALPQLPGTLDTTAREVPDGPPTPTDTGLHPMTVNYRDYCMPMFKSSKQPDGLLKNDNLASIGLSNLMQDCRNRLKVKLGEEISEGDDIVLVFDRLGLMLVEGNSSTFNTSLNEIIDVWQQLHFNDGVQDVPPLTVTLTSQPKFSTSVGSLQKAVNDGQGISNIPEPYIAENEEYQDADTEAEPTDEYTVEEEQNLATGEEHYEEHDGHAHEYTEEQAPYSEGAGFQEGYELAEEAHEEHQAYEDTEEGNQFEINYEDYNENEEYPDPEEFGQHEEAEPTAEAVEAPKDQAQSEVTEEKPAEIVKPDSAASSTTVRGDTANDAAGEYYEDLIDWDDDDDLTGYPSEPNANTDDDDFSALLTEYDADAGEAEAGDAQNVSKEYEHAPESTSEPQPPAGDGKEQAPGAADSEDLLGLNDEQQPQGDEAAKEFNNEPQQDNPDDGLIEYEDEAFDEADLIDYDDEDDEQFHTALDLADGDNTEHGPGHSNAAEPNNQPQDRVVDEDGIGYDDDDFAIPETTKGSTNSGKRSFEEHADEDVLTFDDEPELKKARSD</sequence>
<feature type="compositionally biased region" description="Acidic residues" evidence="1">
    <location>
        <begin position="509"/>
        <end position="518"/>
    </location>
</feature>
<feature type="compositionally biased region" description="Low complexity" evidence="1">
    <location>
        <begin position="132"/>
        <end position="142"/>
    </location>
</feature>
<dbReference type="OrthoDB" id="5339076at2759"/>
<reference evidence="2" key="1">
    <citation type="journal article" date="2020" name="Stud. Mycol.">
        <title>101 Dothideomycetes genomes: a test case for predicting lifestyles and emergence of pathogens.</title>
        <authorList>
            <person name="Haridas S."/>
            <person name="Albert R."/>
            <person name="Binder M."/>
            <person name="Bloem J."/>
            <person name="Labutti K."/>
            <person name="Salamov A."/>
            <person name="Andreopoulos B."/>
            <person name="Baker S."/>
            <person name="Barry K."/>
            <person name="Bills G."/>
            <person name="Bluhm B."/>
            <person name="Cannon C."/>
            <person name="Castanera R."/>
            <person name="Culley D."/>
            <person name="Daum C."/>
            <person name="Ezra D."/>
            <person name="Gonzalez J."/>
            <person name="Henrissat B."/>
            <person name="Kuo A."/>
            <person name="Liang C."/>
            <person name="Lipzen A."/>
            <person name="Lutzoni F."/>
            <person name="Magnuson J."/>
            <person name="Mondo S."/>
            <person name="Nolan M."/>
            <person name="Ohm R."/>
            <person name="Pangilinan J."/>
            <person name="Park H.-J."/>
            <person name="Ramirez L."/>
            <person name="Alfaro M."/>
            <person name="Sun H."/>
            <person name="Tritt A."/>
            <person name="Yoshinaga Y."/>
            <person name="Zwiers L.-H."/>
            <person name="Turgeon B."/>
            <person name="Goodwin S."/>
            <person name="Spatafora J."/>
            <person name="Crous P."/>
            <person name="Grigoriev I."/>
        </authorList>
    </citation>
    <scope>NUCLEOTIDE SEQUENCE</scope>
    <source>
        <strain evidence="2">ATCC 36951</strain>
    </source>
</reference>
<feature type="compositionally biased region" description="Polar residues" evidence="1">
    <location>
        <begin position="121"/>
        <end position="131"/>
    </location>
</feature>
<dbReference type="RefSeq" id="XP_033663068.1">
    <property type="nucleotide sequence ID" value="XM_033808619.1"/>
</dbReference>
<proteinExistence type="predicted"/>
<protein>
    <submittedName>
        <fullName evidence="2">Uncharacterized protein</fullName>
    </submittedName>
</protein>
<feature type="compositionally biased region" description="Acidic residues" evidence="1">
    <location>
        <begin position="611"/>
        <end position="620"/>
    </location>
</feature>
<name>A0A6A6C954_ZASCE</name>
<feature type="compositionally biased region" description="Acidic residues" evidence="1">
    <location>
        <begin position="686"/>
        <end position="713"/>
    </location>
</feature>
<feature type="compositionally biased region" description="Polar residues" evidence="1">
    <location>
        <begin position="191"/>
        <end position="206"/>
    </location>
</feature>
<dbReference type="GeneID" id="54561891"/>
<organism evidence="2 3">
    <name type="scientific">Zasmidium cellare ATCC 36951</name>
    <dbReference type="NCBI Taxonomy" id="1080233"/>
    <lineage>
        <taxon>Eukaryota</taxon>
        <taxon>Fungi</taxon>
        <taxon>Dikarya</taxon>
        <taxon>Ascomycota</taxon>
        <taxon>Pezizomycotina</taxon>
        <taxon>Dothideomycetes</taxon>
        <taxon>Dothideomycetidae</taxon>
        <taxon>Mycosphaerellales</taxon>
        <taxon>Mycosphaerellaceae</taxon>
        <taxon>Zasmidium</taxon>
    </lineage>
</organism>
<feature type="region of interest" description="Disordered" evidence="1">
    <location>
        <begin position="40"/>
        <end position="71"/>
    </location>
</feature>
<feature type="compositionally biased region" description="Acidic residues" evidence="1">
    <location>
        <begin position="575"/>
        <end position="588"/>
    </location>
</feature>
<feature type="compositionally biased region" description="Acidic residues" evidence="1">
    <location>
        <begin position="748"/>
        <end position="761"/>
    </location>
</feature>
<feature type="compositionally biased region" description="Basic and acidic residues" evidence="1">
    <location>
        <begin position="544"/>
        <end position="553"/>
    </location>
</feature>
<dbReference type="EMBL" id="ML993615">
    <property type="protein sequence ID" value="KAF2162179.1"/>
    <property type="molecule type" value="Genomic_DNA"/>
</dbReference>
<evidence type="ECO:0000313" key="3">
    <source>
        <dbReference type="Proteomes" id="UP000799537"/>
    </source>
</evidence>
<dbReference type="AlphaFoldDB" id="A0A6A6C954"/>
<feature type="region of interest" description="Disordered" evidence="1">
    <location>
        <begin position="509"/>
        <end position="800"/>
    </location>
</feature>
<evidence type="ECO:0000313" key="2">
    <source>
        <dbReference type="EMBL" id="KAF2162179.1"/>
    </source>
</evidence>
<feature type="compositionally biased region" description="Low complexity" evidence="1">
    <location>
        <begin position="166"/>
        <end position="180"/>
    </location>
</feature>
<feature type="region of interest" description="Disordered" evidence="1">
    <location>
        <begin position="110"/>
        <end position="209"/>
    </location>
</feature>
<feature type="compositionally biased region" description="Basic and acidic residues" evidence="1">
    <location>
        <begin position="46"/>
        <end position="58"/>
    </location>
</feature>
<keyword evidence="3" id="KW-1185">Reference proteome</keyword>
<feature type="compositionally biased region" description="Acidic residues" evidence="1">
    <location>
        <begin position="780"/>
        <end position="792"/>
    </location>
</feature>
<feature type="region of interest" description="Disordered" evidence="1">
    <location>
        <begin position="1"/>
        <end position="25"/>
    </location>
</feature>